<feature type="compositionally biased region" description="Acidic residues" evidence="1">
    <location>
        <begin position="895"/>
        <end position="908"/>
    </location>
</feature>
<organism evidence="3 4">
    <name type="scientific">Triparma retinervis</name>
    <dbReference type="NCBI Taxonomy" id="2557542"/>
    <lineage>
        <taxon>Eukaryota</taxon>
        <taxon>Sar</taxon>
        <taxon>Stramenopiles</taxon>
        <taxon>Ochrophyta</taxon>
        <taxon>Bolidophyceae</taxon>
        <taxon>Parmales</taxon>
        <taxon>Triparmaceae</taxon>
        <taxon>Triparma</taxon>
    </lineage>
</organism>
<dbReference type="EMBL" id="BRXZ01002952">
    <property type="protein sequence ID" value="GMH73573.1"/>
    <property type="molecule type" value="Genomic_DNA"/>
</dbReference>
<gene>
    <name evidence="3" type="ORF">TrRE_jg3373</name>
</gene>
<feature type="compositionally biased region" description="Polar residues" evidence="1">
    <location>
        <begin position="142"/>
        <end position="153"/>
    </location>
</feature>
<feature type="region of interest" description="Disordered" evidence="1">
    <location>
        <begin position="892"/>
        <end position="932"/>
    </location>
</feature>
<dbReference type="Pfam" id="PF00168">
    <property type="entry name" value="C2"/>
    <property type="match status" value="1"/>
</dbReference>
<feature type="compositionally biased region" description="Acidic residues" evidence="1">
    <location>
        <begin position="1027"/>
        <end position="1085"/>
    </location>
</feature>
<dbReference type="PROSITE" id="PS50004">
    <property type="entry name" value="C2"/>
    <property type="match status" value="1"/>
</dbReference>
<protein>
    <recommendedName>
        <fullName evidence="2">C2 domain-containing protein</fullName>
    </recommendedName>
</protein>
<dbReference type="Proteomes" id="UP001165082">
    <property type="component" value="Unassembled WGS sequence"/>
</dbReference>
<name>A0A9W7EEK4_9STRA</name>
<evidence type="ECO:0000313" key="4">
    <source>
        <dbReference type="Proteomes" id="UP001165082"/>
    </source>
</evidence>
<dbReference type="SMART" id="SM00239">
    <property type="entry name" value="C2"/>
    <property type="match status" value="1"/>
</dbReference>
<reference evidence="3" key="1">
    <citation type="submission" date="2022-07" db="EMBL/GenBank/DDBJ databases">
        <title>Genome analysis of Parmales, a sister group of diatoms, reveals the evolutionary specialization of diatoms from phago-mixotrophs to photoautotrophs.</title>
        <authorList>
            <person name="Ban H."/>
            <person name="Sato S."/>
            <person name="Yoshikawa S."/>
            <person name="Kazumasa Y."/>
            <person name="Nakamura Y."/>
            <person name="Ichinomiya M."/>
            <person name="Saitoh K."/>
            <person name="Sato N."/>
            <person name="Blanc-Mathieu R."/>
            <person name="Endo H."/>
            <person name="Kuwata A."/>
            <person name="Ogata H."/>
        </authorList>
    </citation>
    <scope>NUCLEOTIDE SEQUENCE</scope>
</reference>
<dbReference type="SUPFAM" id="SSF49562">
    <property type="entry name" value="C2 domain (Calcium/lipid-binding domain, CaLB)"/>
    <property type="match status" value="1"/>
</dbReference>
<dbReference type="InterPro" id="IPR000008">
    <property type="entry name" value="C2_dom"/>
</dbReference>
<evidence type="ECO:0000259" key="2">
    <source>
        <dbReference type="PROSITE" id="PS50004"/>
    </source>
</evidence>
<accession>A0A9W7EEK4</accession>
<feature type="region of interest" description="Disordered" evidence="1">
    <location>
        <begin position="1"/>
        <end position="34"/>
    </location>
</feature>
<feature type="region of interest" description="Disordered" evidence="1">
    <location>
        <begin position="66"/>
        <end position="102"/>
    </location>
</feature>
<dbReference type="Gene3D" id="1.25.10.10">
    <property type="entry name" value="Leucine-rich Repeat Variant"/>
    <property type="match status" value="1"/>
</dbReference>
<feature type="region of interest" description="Disordered" evidence="1">
    <location>
        <begin position="970"/>
        <end position="1091"/>
    </location>
</feature>
<sequence length="1192" mass="132650">MEDDEVMKGLQEAADILDSHEAGETSVGGTKYQQNQLNKKLTAMNIGESGPGGDASDDLVKQIPKAREEMGQQQTMHAGAKEGEPTEEEGHEGDDGSNTMNANSVTFEDASLDNMSQITGLDDLSVVASSVDGGASLETGGSKDTPNTGMSSKTSKKRQPSDPTKYNAVTVHVSYASGIRQWDASCDPFALVTVGKVKTTFEEKLTHLDNTGYHDSLYETRALENTSEPEWNEACTLAFPTVEEAEKKKLEVHIQIQDKDMSTNDDLGEARIRLTKFVCDDENNPTEAELPLVGPGAGDNDPSIYIRLNFTNVEDYTDAGSTVSGSLVSEQNLEASNRRELLHPGEWVAEVWQVGKLKPWTRYWTCCGCDKHLSMYCPSLGDRVAFAHKLAERNEYLRLKPIKEAKAKETRDRWLEEKRRMKDARLEREILIADNDGEEPPSDAEKKHFFMSKEWKIKRGIWREAKTDTFNEAHGADENDLYEHRMRMVKPADISMVVGTMRKNMDNHWMVNQGMDILQRLLDQKDAQKKCIQFGALPQILKGLKVHATTYEIQILGMKALRKYCHYAPTQEKAILNMEVTNAAITRLKLFRDKEEMVEECMAILKFTCNLRKNRARIFETGCVTQVTLAIVGYKHNTKILCAAFLLLEILGGMQKGKEEILVRGLVKIALSVMQKYQDNGEVLAAAMGMLLLACEDERGLLQMISSNGVATTLSAMKHLVSKAELQQRGLEFFQKLATTSKGAQILDGIKGSWQWLAQGTEGGNALVHLQPGPWQSKGWAMGDINERDVMHKGVLYLNGATGARSKSKALWSAGSLKKFMGLSQKENKMELNNAEHEFYFTVVRDLGLLPRNEEQREYWFQRVKAFEKKNGINVNELVERNLIRKFGGVLHEDREDEEGEEGEGGENGEEKKDSKPPVHPGRSNGGGPMAYREVKRKAATGRKGRKPPPPVVVEKVYEKRAVFLEGHKSSGWVSGDSTWADKHGFDLDEGVGEGDAARVAHSHGAGGSRGSGGTGSRGRSRGGEGGGDEEFGEDDDTYDDGDDEGDGDDGGGDDDYDDSDDEDGSAFTYDDDDDVDDDVDDDDSSYASSQVKHVVKHSHGGKVARKTKLKISRDIANRLPEKRRDVFHTKDRHGNLYIPPPIEKLFPEVIGTSMSTAKYQTQQYQYTMYEDPYRFGKTKEEIAAMDAMMDL</sequence>
<evidence type="ECO:0000256" key="1">
    <source>
        <dbReference type="SAM" id="MobiDB-lite"/>
    </source>
</evidence>
<dbReference type="InterPro" id="IPR035892">
    <property type="entry name" value="C2_domain_sf"/>
</dbReference>
<dbReference type="AlphaFoldDB" id="A0A9W7EEK4"/>
<feature type="region of interest" description="Disordered" evidence="1">
    <location>
        <begin position="135"/>
        <end position="164"/>
    </location>
</feature>
<dbReference type="InterPro" id="IPR016024">
    <property type="entry name" value="ARM-type_fold"/>
</dbReference>
<evidence type="ECO:0000313" key="3">
    <source>
        <dbReference type="EMBL" id="GMH73573.1"/>
    </source>
</evidence>
<dbReference type="CDD" id="cd00030">
    <property type="entry name" value="C2"/>
    <property type="match status" value="1"/>
</dbReference>
<keyword evidence="4" id="KW-1185">Reference proteome</keyword>
<dbReference type="OrthoDB" id="190160at2759"/>
<dbReference type="SUPFAM" id="SSF48371">
    <property type="entry name" value="ARM repeat"/>
    <property type="match status" value="1"/>
</dbReference>
<feature type="domain" description="C2" evidence="2">
    <location>
        <begin position="150"/>
        <end position="290"/>
    </location>
</feature>
<comment type="caution">
    <text evidence="3">The sequence shown here is derived from an EMBL/GenBank/DDBJ whole genome shotgun (WGS) entry which is preliminary data.</text>
</comment>
<dbReference type="Gene3D" id="2.60.40.150">
    <property type="entry name" value="C2 domain"/>
    <property type="match status" value="1"/>
</dbReference>
<proteinExistence type="predicted"/>
<feature type="compositionally biased region" description="Gly residues" evidence="1">
    <location>
        <begin position="1005"/>
        <end position="1017"/>
    </location>
</feature>
<dbReference type="InterPro" id="IPR011989">
    <property type="entry name" value="ARM-like"/>
</dbReference>